<evidence type="ECO:0000256" key="2">
    <source>
        <dbReference type="ARBA" id="ARBA00023015"/>
    </source>
</evidence>
<dbReference type="Pfam" id="PF03466">
    <property type="entry name" value="LysR_substrate"/>
    <property type="match status" value="1"/>
</dbReference>
<dbReference type="InterPro" id="IPR005119">
    <property type="entry name" value="LysR_subst-bd"/>
</dbReference>
<dbReference type="InterPro" id="IPR000847">
    <property type="entry name" value="LysR_HTH_N"/>
</dbReference>
<keyword evidence="4" id="KW-0804">Transcription</keyword>
<dbReference type="InterPro" id="IPR058163">
    <property type="entry name" value="LysR-type_TF_proteobact-type"/>
</dbReference>
<protein>
    <recommendedName>
        <fullName evidence="5">HTH lysR-type domain-containing protein</fullName>
    </recommendedName>
</protein>
<dbReference type="SUPFAM" id="SSF46785">
    <property type="entry name" value="Winged helix' DNA-binding domain"/>
    <property type="match status" value="1"/>
</dbReference>
<dbReference type="Gene3D" id="3.40.190.290">
    <property type="match status" value="1"/>
</dbReference>
<accession>A0A7R8VWP0</accession>
<dbReference type="Gene3D" id="1.10.10.10">
    <property type="entry name" value="Winged helix-like DNA-binding domain superfamily/Winged helix DNA-binding domain"/>
    <property type="match status" value="1"/>
</dbReference>
<evidence type="ECO:0000259" key="5">
    <source>
        <dbReference type="PROSITE" id="PS50931"/>
    </source>
</evidence>
<evidence type="ECO:0000256" key="1">
    <source>
        <dbReference type="ARBA" id="ARBA00009437"/>
    </source>
</evidence>
<evidence type="ECO:0000313" key="6">
    <source>
        <dbReference type="EMBL" id="CAD7206348.1"/>
    </source>
</evidence>
<dbReference type="Pfam" id="PF00126">
    <property type="entry name" value="HTH_1"/>
    <property type="match status" value="1"/>
</dbReference>
<organism evidence="6">
    <name type="scientific">Timema douglasi</name>
    <name type="common">Walking stick</name>
    <dbReference type="NCBI Taxonomy" id="61478"/>
    <lineage>
        <taxon>Eukaryota</taxon>
        <taxon>Metazoa</taxon>
        <taxon>Ecdysozoa</taxon>
        <taxon>Arthropoda</taxon>
        <taxon>Hexapoda</taxon>
        <taxon>Insecta</taxon>
        <taxon>Pterygota</taxon>
        <taxon>Neoptera</taxon>
        <taxon>Polyneoptera</taxon>
        <taxon>Phasmatodea</taxon>
        <taxon>Timematodea</taxon>
        <taxon>Timematoidea</taxon>
        <taxon>Timematidae</taxon>
        <taxon>Timema</taxon>
    </lineage>
</organism>
<dbReference type="SUPFAM" id="SSF53850">
    <property type="entry name" value="Periplasmic binding protein-like II"/>
    <property type="match status" value="1"/>
</dbReference>
<dbReference type="EMBL" id="OA581003">
    <property type="protein sequence ID" value="CAD7206348.1"/>
    <property type="molecule type" value="Genomic_DNA"/>
</dbReference>
<comment type="similarity">
    <text evidence="1">Belongs to the LysR transcriptional regulatory family.</text>
</comment>
<dbReference type="GO" id="GO:0003700">
    <property type="term" value="F:DNA-binding transcription factor activity"/>
    <property type="evidence" value="ECO:0007669"/>
    <property type="project" value="InterPro"/>
</dbReference>
<feature type="domain" description="HTH lysR-type" evidence="5">
    <location>
        <begin position="3"/>
        <end position="60"/>
    </location>
</feature>
<sequence>MSMDIALLHAVVEVAKAGGFREAARVTGSNASRLSDAVRRAEQQLGIRLFHRTTRTVVLTEAGRALIERLLPAMNEVNAALDALNRYRHTPGGILRLNVPVSATRLVLPALVPEFLQRYPDIQLEIIAESNVQDVFRDGCDAGIRYDERLEQDMVAIPIGPRIQRYAAAASPAYLDVHGRPSHPRDLIPHRCLRGRYASGIMPDWEFEREGETVSMQVSGPLVVSVGGAVDLAVEAAIAGTGIIYLFEEWLRPAITSGKLEPLQFAPGKLTLSLALPVWSPPDDMKRAAARSRAGTWWKKTSRCRITASGSSGMLFTRRCIPAVPDVLHARIYVILLLAVLMAMAI</sequence>
<dbReference type="PROSITE" id="PS50931">
    <property type="entry name" value="HTH_LYSR"/>
    <property type="match status" value="1"/>
</dbReference>
<dbReference type="InterPro" id="IPR036390">
    <property type="entry name" value="WH_DNA-bd_sf"/>
</dbReference>
<evidence type="ECO:0000256" key="3">
    <source>
        <dbReference type="ARBA" id="ARBA00023125"/>
    </source>
</evidence>
<name>A0A7R8VWP0_TIMDO</name>
<dbReference type="InterPro" id="IPR036388">
    <property type="entry name" value="WH-like_DNA-bd_sf"/>
</dbReference>
<dbReference type="GO" id="GO:0003677">
    <property type="term" value="F:DNA binding"/>
    <property type="evidence" value="ECO:0007669"/>
    <property type="project" value="UniProtKB-KW"/>
</dbReference>
<proteinExistence type="inferred from homology"/>
<dbReference type="PANTHER" id="PTHR30537">
    <property type="entry name" value="HTH-TYPE TRANSCRIPTIONAL REGULATOR"/>
    <property type="match status" value="1"/>
</dbReference>
<dbReference type="AlphaFoldDB" id="A0A7R8VWP0"/>
<keyword evidence="3" id="KW-0238">DNA-binding</keyword>
<keyword evidence="2" id="KW-0805">Transcription regulation</keyword>
<reference evidence="6" key="1">
    <citation type="submission" date="2020-11" db="EMBL/GenBank/DDBJ databases">
        <authorList>
            <person name="Tran Van P."/>
        </authorList>
    </citation>
    <scope>NUCLEOTIDE SEQUENCE</scope>
</reference>
<dbReference type="PANTHER" id="PTHR30537:SF5">
    <property type="entry name" value="HTH-TYPE TRANSCRIPTIONAL ACTIVATOR TTDR-RELATED"/>
    <property type="match status" value="1"/>
</dbReference>
<evidence type="ECO:0000256" key="4">
    <source>
        <dbReference type="ARBA" id="ARBA00023163"/>
    </source>
</evidence>
<gene>
    <name evidence="6" type="ORF">TDIB3V08_LOCUS12497</name>
</gene>